<sequence>MKKTFLPAIAVLVNTLPFPLLAQPGKGELGSYHLILENLYREMMPLCSSLIGVGQGLAGFATLCFISSKVWKHIAAAEPVDFYPLFRPFVIGFCISVFPSVLGVINGIMAPTVTATSAMVTGSRNAIEELLRKKKEAIMETEQYQVYVGPSGEGDREGWYRYTHPDASPGSEGMIEGIGNDIRFAMSKASYNFRNSIKEGMSEILSLVFQAAALCIDTLRTFQMVVLSILGPLVFGLSVFGGFEYSLVVWLARYINVFLWLPVANIFGSLIGKIQENMLRIDLSQIEGAGDTFFSRTDAAYMIFLLIGTVGYFTVPSIANLIVNSSENGAFVTRVTQIFQGSVSKIPTELRNGRGMVGDSFGDQAARVSKSMQSSGSTSPYFNQSIEGSGHNKDRLRGNR</sequence>
<keyword evidence="2" id="KW-0472">Membrane</keyword>
<dbReference type="RefSeq" id="WP_380896378.1">
    <property type="nucleotide sequence ID" value="NZ_JBHTKY010000014.1"/>
</dbReference>
<comment type="caution">
    <text evidence="4">The sequence shown here is derived from an EMBL/GenBank/DDBJ whole genome shotgun (WGS) entry which is preliminary data.</text>
</comment>
<evidence type="ECO:0000259" key="3">
    <source>
        <dbReference type="Pfam" id="PF07863"/>
    </source>
</evidence>
<dbReference type="NCBIfam" id="TIGR03782">
    <property type="entry name" value="Bac_Flav_CT_J"/>
    <property type="match status" value="1"/>
</dbReference>
<feature type="transmembrane region" description="Helical" evidence="2">
    <location>
        <begin position="293"/>
        <end position="315"/>
    </location>
</feature>
<protein>
    <submittedName>
        <fullName evidence="4">Conjugative transposon protein TraJ</fullName>
    </submittedName>
</protein>
<evidence type="ECO:0000256" key="1">
    <source>
        <dbReference type="SAM" id="MobiDB-lite"/>
    </source>
</evidence>
<evidence type="ECO:0000256" key="2">
    <source>
        <dbReference type="SAM" id="Phobius"/>
    </source>
</evidence>
<keyword evidence="2" id="KW-1133">Transmembrane helix</keyword>
<evidence type="ECO:0000313" key="5">
    <source>
        <dbReference type="Proteomes" id="UP001597205"/>
    </source>
</evidence>
<name>A0ABW3RMT2_9SPHI</name>
<dbReference type="EMBL" id="JBHTKY010000014">
    <property type="protein sequence ID" value="MFD1166018.1"/>
    <property type="molecule type" value="Genomic_DNA"/>
</dbReference>
<keyword evidence="2" id="KW-0812">Transmembrane</keyword>
<feature type="transmembrane region" description="Helical" evidence="2">
    <location>
        <begin position="226"/>
        <end position="248"/>
    </location>
</feature>
<feature type="domain" description="Conjugative transposon TraJ C-terminal" evidence="3">
    <location>
        <begin position="28"/>
        <end position="398"/>
    </location>
</feature>
<organism evidence="4 5">
    <name type="scientific">Sphingobacterium daejeonense</name>
    <dbReference type="NCBI Taxonomy" id="371142"/>
    <lineage>
        <taxon>Bacteria</taxon>
        <taxon>Pseudomonadati</taxon>
        <taxon>Bacteroidota</taxon>
        <taxon>Sphingobacteriia</taxon>
        <taxon>Sphingobacteriales</taxon>
        <taxon>Sphingobacteriaceae</taxon>
        <taxon>Sphingobacterium</taxon>
    </lineage>
</organism>
<feature type="compositionally biased region" description="Basic and acidic residues" evidence="1">
    <location>
        <begin position="390"/>
        <end position="400"/>
    </location>
</feature>
<feature type="compositionally biased region" description="Polar residues" evidence="1">
    <location>
        <begin position="370"/>
        <end position="387"/>
    </location>
</feature>
<feature type="region of interest" description="Disordered" evidence="1">
    <location>
        <begin position="368"/>
        <end position="400"/>
    </location>
</feature>
<dbReference type="Pfam" id="PF07863">
    <property type="entry name" value="CtnDOT_TraJ"/>
    <property type="match status" value="1"/>
</dbReference>
<accession>A0ABW3RMT2</accession>
<keyword evidence="5" id="KW-1185">Reference proteome</keyword>
<dbReference type="InterPro" id="IPR022393">
    <property type="entry name" value="Conjugative_transposon_TraJ"/>
</dbReference>
<feature type="transmembrane region" description="Helical" evidence="2">
    <location>
        <begin position="254"/>
        <end position="272"/>
    </location>
</feature>
<feature type="transmembrane region" description="Helical" evidence="2">
    <location>
        <begin position="89"/>
        <end position="109"/>
    </location>
</feature>
<feature type="transmembrane region" description="Helical" evidence="2">
    <location>
        <begin position="46"/>
        <end position="68"/>
    </location>
</feature>
<dbReference type="InterPro" id="IPR012424">
    <property type="entry name" value="Conjugative_transposon_TraJ_C"/>
</dbReference>
<dbReference type="Proteomes" id="UP001597205">
    <property type="component" value="Unassembled WGS sequence"/>
</dbReference>
<gene>
    <name evidence="4" type="primary">traJ</name>
    <name evidence="4" type="ORF">ACFQ2C_10420</name>
</gene>
<reference evidence="5" key="1">
    <citation type="journal article" date="2019" name="Int. J. Syst. Evol. Microbiol.">
        <title>The Global Catalogue of Microorganisms (GCM) 10K type strain sequencing project: providing services to taxonomists for standard genome sequencing and annotation.</title>
        <authorList>
            <consortium name="The Broad Institute Genomics Platform"/>
            <consortium name="The Broad Institute Genome Sequencing Center for Infectious Disease"/>
            <person name="Wu L."/>
            <person name="Ma J."/>
        </authorList>
    </citation>
    <scope>NUCLEOTIDE SEQUENCE [LARGE SCALE GENOMIC DNA]</scope>
    <source>
        <strain evidence="5">CCUG 52468</strain>
    </source>
</reference>
<evidence type="ECO:0000313" key="4">
    <source>
        <dbReference type="EMBL" id="MFD1166018.1"/>
    </source>
</evidence>
<proteinExistence type="predicted"/>